<dbReference type="AlphaFoldDB" id="F3G8N6"/>
<name>F3G8N6_PSESJ</name>
<dbReference type="EMBL" id="AEAI01000700">
    <property type="protein sequence ID" value="EGH43436.1"/>
    <property type="molecule type" value="Genomic_DNA"/>
</dbReference>
<feature type="non-terminal residue" evidence="1">
    <location>
        <position position="309"/>
    </location>
</feature>
<reference evidence="1 2" key="1">
    <citation type="journal article" date="2011" name="PLoS Pathog.">
        <title>Dynamic evolution of pathogenicity revealed by sequencing and comparative genomics of 19 Pseudomonas syringae isolates.</title>
        <authorList>
            <person name="Baltrus D.A."/>
            <person name="Nishimura M.T."/>
            <person name="Romanchuk A."/>
            <person name="Chang J.H."/>
            <person name="Mukhtar M.S."/>
            <person name="Cherkis K."/>
            <person name="Roach J."/>
            <person name="Grant S.R."/>
            <person name="Jones C.D."/>
            <person name="Dangl J.L."/>
        </authorList>
    </citation>
    <scope>NUCLEOTIDE SEQUENCE [LARGE SCALE GENOMIC DNA]</scope>
    <source>
        <strain evidence="1 2">1704B</strain>
    </source>
</reference>
<dbReference type="HOGENOM" id="CLU_073491_0_0_6"/>
<protein>
    <submittedName>
        <fullName evidence="1">Uncharacterized protein</fullName>
    </submittedName>
</protein>
<accession>F3G8N6</accession>
<evidence type="ECO:0000313" key="1">
    <source>
        <dbReference type="EMBL" id="EGH43436.1"/>
    </source>
</evidence>
<sequence>MAGYSAESLLAWMKNTTRLRGWDAIIALDGDKVNELLDHLYQKSVAQGLSRPVPDGSVAIPDTHDSHFFSGCVLGAPTLSFKHSALEHSLLAWRISVIAGLHTVLENVQGQHNVHRIATYDPLNAPHLDFDLQMSSQSADLVVDLGLAENLTLDFPGGTTEQSKVGEFFQGWLINPENPQQLFRLGIFNEQSNELLNVRRIDVRSQLESSDATSVHKKGALLLFTTMEYGVSGGIPGDESDFRYLIPNDAQLSYSATAVFSSHALHRAAFGHAVMQMLQAPDFSFIVSEDKPLQRMVARAGTFAVPAGD</sequence>
<evidence type="ECO:0000313" key="2">
    <source>
        <dbReference type="Proteomes" id="UP000004986"/>
    </source>
</evidence>
<keyword evidence="2" id="KW-1185">Reference proteome</keyword>
<organism evidence="1 2">
    <name type="scientific">Pseudomonas syringae pv. pisi str. 1704B</name>
    <dbReference type="NCBI Taxonomy" id="629263"/>
    <lineage>
        <taxon>Bacteria</taxon>
        <taxon>Pseudomonadati</taxon>
        <taxon>Pseudomonadota</taxon>
        <taxon>Gammaproteobacteria</taxon>
        <taxon>Pseudomonadales</taxon>
        <taxon>Pseudomonadaceae</taxon>
        <taxon>Pseudomonas</taxon>
        <taxon>Pseudomonas syringae</taxon>
    </lineage>
</organism>
<comment type="caution">
    <text evidence="1">The sequence shown here is derived from an EMBL/GenBank/DDBJ whole genome shotgun (WGS) entry which is preliminary data.</text>
</comment>
<gene>
    <name evidence="1" type="ORF">PSYPI_14008</name>
</gene>
<proteinExistence type="predicted"/>
<dbReference type="Proteomes" id="UP000004986">
    <property type="component" value="Unassembled WGS sequence"/>
</dbReference>